<organism evidence="1 2">
    <name type="scientific">Ligilactobacillus equi DSM 15833 = JCM 10991</name>
    <dbReference type="NCBI Taxonomy" id="1423740"/>
    <lineage>
        <taxon>Bacteria</taxon>
        <taxon>Bacillati</taxon>
        <taxon>Bacillota</taxon>
        <taxon>Bacilli</taxon>
        <taxon>Lactobacillales</taxon>
        <taxon>Lactobacillaceae</taxon>
        <taxon>Ligilactobacillus</taxon>
    </lineage>
</organism>
<sequence length="195" mass="22450">MKKIYITVFLVVVAVFSGAVYFRNQAKKIENKNIALVSRINYYQKAVDAREAYLSKPIYKVPKGQKTMPKQQEQTLSLLKRVFRRMTDYESSVEFNNNVDYIKKYVTDQDFINKYLGGSKDIVDKTGVLMKNEYVAVVPLNDDNSYMVVIDYLPYVAKSDLYQEDKLTTMSKTYTVNAIGDKITKVEVNDAIPTN</sequence>
<reference evidence="1 2" key="1">
    <citation type="journal article" date="2015" name="Genome Announc.">
        <title>Expanding the biotechnology potential of lactobacilli through comparative genomics of 213 strains and associated genera.</title>
        <authorList>
            <person name="Sun Z."/>
            <person name="Harris H.M."/>
            <person name="McCann A."/>
            <person name="Guo C."/>
            <person name="Argimon S."/>
            <person name="Zhang W."/>
            <person name="Yang X."/>
            <person name="Jeffery I.B."/>
            <person name="Cooney J.C."/>
            <person name="Kagawa T.F."/>
            <person name="Liu W."/>
            <person name="Song Y."/>
            <person name="Salvetti E."/>
            <person name="Wrobel A."/>
            <person name="Rasinkangas P."/>
            <person name="Parkhill J."/>
            <person name="Rea M.C."/>
            <person name="O'Sullivan O."/>
            <person name="Ritari J."/>
            <person name="Douillard F.P."/>
            <person name="Paul Ross R."/>
            <person name="Yang R."/>
            <person name="Briner A.E."/>
            <person name="Felis G.E."/>
            <person name="de Vos W.M."/>
            <person name="Barrangou R."/>
            <person name="Klaenhammer T.R."/>
            <person name="Caufield P.W."/>
            <person name="Cui Y."/>
            <person name="Zhang H."/>
            <person name="O'Toole P.W."/>
        </authorList>
    </citation>
    <scope>NUCLEOTIDE SEQUENCE [LARGE SCALE GENOMIC DNA]</scope>
    <source>
        <strain evidence="1 2">DSM 15833</strain>
    </source>
</reference>
<proteinExistence type="predicted"/>
<name>A0A0R1TSI1_9LACO</name>
<dbReference type="Proteomes" id="UP000051048">
    <property type="component" value="Unassembled WGS sequence"/>
</dbReference>
<dbReference type="AlphaFoldDB" id="A0A0R1TSI1"/>
<gene>
    <name evidence="1" type="ORF">FC36_GL000260</name>
</gene>
<comment type="caution">
    <text evidence="1">The sequence shown here is derived from an EMBL/GenBank/DDBJ whole genome shotgun (WGS) entry which is preliminary data.</text>
</comment>
<dbReference type="STRING" id="1423740.FC36_GL000260"/>
<dbReference type="EMBL" id="AZFH01000010">
    <property type="protein sequence ID" value="KRL84337.1"/>
    <property type="molecule type" value="Genomic_DNA"/>
</dbReference>
<dbReference type="PATRIC" id="fig|1423740.3.peg.279"/>
<accession>A0A0R1TSI1</accession>
<protein>
    <submittedName>
        <fullName evidence="1">Uncharacterized protein</fullName>
    </submittedName>
</protein>
<evidence type="ECO:0000313" key="2">
    <source>
        <dbReference type="Proteomes" id="UP000051048"/>
    </source>
</evidence>
<evidence type="ECO:0000313" key="1">
    <source>
        <dbReference type="EMBL" id="KRL84337.1"/>
    </source>
</evidence>